<gene>
    <name evidence="1" type="ORF">A2785_02015</name>
</gene>
<reference evidence="1 2" key="1">
    <citation type="journal article" date="2016" name="Nat. Commun.">
        <title>Thousands of microbial genomes shed light on interconnected biogeochemical processes in an aquifer system.</title>
        <authorList>
            <person name="Anantharaman K."/>
            <person name="Brown C.T."/>
            <person name="Hug L.A."/>
            <person name="Sharon I."/>
            <person name="Castelle C.J."/>
            <person name="Probst A.J."/>
            <person name="Thomas B.C."/>
            <person name="Singh A."/>
            <person name="Wilkins M.J."/>
            <person name="Karaoz U."/>
            <person name="Brodie E.L."/>
            <person name="Williams K.H."/>
            <person name="Hubbard S.S."/>
            <person name="Banfield J.F."/>
        </authorList>
    </citation>
    <scope>NUCLEOTIDE SEQUENCE [LARGE SCALE GENOMIC DNA]</scope>
</reference>
<evidence type="ECO:0000313" key="1">
    <source>
        <dbReference type="EMBL" id="OGY16448.1"/>
    </source>
</evidence>
<accession>A0A1G1VM30</accession>
<protein>
    <submittedName>
        <fullName evidence="1">Uncharacterized protein</fullName>
    </submittedName>
</protein>
<dbReference type="Proteomes" id="UP000179069">
    <property type="component" value="Unassembled WGS sequence"/>
</dbReference>
<name>A0A1G1VM30_9BACT</name>
<proteinExistence type="predicted"/>
<organism evidence="1 2">
    <name type="scientific">Candidatus Chisholmbacteria bacterium RIFCSPHIGHO2_01_FULL_49_18</name>
    <dbReference type="NCBI Taxonomy" id="1797590"/>
    <lineage>
        <taxon>Bacteria</taxon>
        <taxon>Candidatus Chisholmiibacteriota</taxon>
    </lineage>
</organism>
<dbReference type="EMBL" id="MHCI01000015">
    <property type="protein sequence ID" value="OGY16448.1"/>
    <property type="molecule type" value="Genomic_DNA"/>
</dbReference>
<comment type="caution">
    <text evidence="1">The sequence shown here is derived from an EMBL/GenBank/DDBJ whole genome shotgun (WGS) entry which is preliminary data.</text>
</comment>
<dbReference type="AlphaFoldDB" id="A0A1G1VM30"/>
<evidence type="ECO:0000313" key="2">
    <source>
        <dbReference type="Proteomes" id="UP000179069"/>
    </source>
</evidence>
<sequence>MTKYKKMFQEMLSAHAEMFKAFDEIHALYVLDPDANQKRFNEEGVKILDVIREYENRLCSRSQTTGYAAFTTRLAEKFQELVKSRYPQIDHVGVMIREAEAKEFTLKKINFS</sequence>